<accession>C0XKA1</accession>
<proteinExistence type="predicted"/>
<comment type="caution">
    <text evidence="1">The sequence shown here is derived from an EMBL/GenBank/DDBJ whole genome shotgun (WGS) entry which is preliminary data.</text>
</comment>
<dbReference type="Proteomes" id="UP000003752">
    <property type="component" value="Unassembled WGS sequence"/>
</dbReference>
<organism evidence="1 2">
    <name type="scientific">Lentilactobacillus hilgardii (strain ATCC 8290 / DSM 20176 / CCUG 30140 / JCM 1155 / KCTC 3500 / NBRC 15886 / NCIMB 8040 / NRRL B-1843 / 9)</name>
    <dbReference type="NCBI Taxonomy" id="1423757"/>
    <lineage>
        <taxon>Bacteria</taxon>
        <taxon>Bacillati</taxon>
        <taxon>Bacillota</taxon>
        <taxon>Bacilli</taxon>
        <taxon>Lactobacillales</taxon>
        <taxon>Lactobacillaceae</taxon>
        <taxon>Lentilactobacillus</taxon>
    </lineage>
</organism>
<gene>
    <name evidence="1" type="ORF">HMPREF0519_1662</name>
</gene>
<dbReference type="AlphaFoldDB" id="C0XKA1"/>
<dbReference type="EMBL" id="ACGP01000154">
    <property type="protein sequence ID" value="EEI24179.1"/>
    <property type="molecule type" value="Genomic_DNA"/>
</dbReference>
<reference evidence="1 2" key="1">
    <citation type="submission" date="2009-01" db="EMBL/GenBank/DDBJ databases">
        <authorList>
            <person name="Qin X."/>
            <person name="Bachman B."/>
            <person name="Battles P."/>
            <person name="Bell A."/>
            <person name="Bess C."/>
            <person name="Bickham C."/>
            <person name="Chaboub L."/>
            <person name="Chen D."/>
            <person name="Coyle M."/>
            <person name="Deiros D.R."/>
            <person name="Dinh H."/>
            <person name="Forbes L."/>
            <person name="Fowler G."/>
            <person name="Francisco L."/>
            <person name="Fu Q."/>
            <person name="Gubbala S."/>
            <person name="Hale W."/>
            <person name="Han Y."/>
            <person name="Hemphill L."/>
            <person name="Highlander S.K."/>
            <person name="Hirani K."/>
            <person name="Hogues M."/>
            <person name="Jackson L."/>
            <person name="Jakkamsetti A."/>
            <person name="Javaid M."/>
            <person name="Jiang H."/>
            <person name="Korchina V."/>
            <person name="Kovar C."/>
            <person name="Lara F."/>
            <person name="Lee S."/>
            <person name="Mata R."/>
            <person name="Mathew T."/>
            <person name="Moen C."/>
            <person name="Morales K."/>
            <person name="Munidasa M."/>
            <person name="Nazareth L."/>
            <person name="Ngo R."/>
            <person name="Nguyen L."/>
            <person name="Okwuonu G."/>
            <person name="Ongeri F."/>
            <person name="Patil S."/>
            <person name="Petrosino J."/>
            <person name="Pham C."/>
            <person name="Pham P."/>
            <person name="Pu L.-L."/>
            <person name="Puazo M."/>
            <person name="Raj R."/>
            <person name="Reid J."/>
            <person name="Rouhana J."/>
            <person name="Saada N."/>
            <person name="Shang Y."/>
            <person name="Simmons D."/>
            <person name="Thornton R."/>
            <person name="Warren J."/>
            <person name="Weissenberger G."/>
            <person name="Zhang J."/>
            <person name="Zhang L."/>
            <person name="Zhou C."/>
            <person name="Zhu D."/>
            <person name="Muzny D."/>
            <person name="Worley K."/>
            <person name="Gibbs R."/>
        </authorList>
    </citation>
    <scope>NUCLEOTIDE SEQUENCE [LARGE SCALE GENOMIC DNA]</scope>
    <source>
        <strain evidence="2">ATCC 8290 / DSM 20176 / CCUG 30140 / JCM 1155 / KCTC 3500 / NBRC 15886 / NCIMB 8040 / NRRL B-1843 / 9</strain>
    </source>
</reference>
<evidence type="ECO:0000313" key="2">
    <source>
        <dbReference type="Proteomes" id="UP000003752"/>
    </source>
</evidence>
<evidence type="ECO:0000313" key="1">
    <source>
        <dbReference type="EMBL" id="EEI24179.1"/>
    </source>
</evidence>
<keyword evidence="2" id="KW-1185">Reference proteome</keyword>
<name>C0XKA1_LENH9</name>
<sequence>MGGNILPKKGAMRMKRINHILGKVLFFDVLGSSAFGEAALIRAIAKCNQSIADIIRALVEFTQAEKKNRH</sequence>
<dbReference type="HOGENOM" id="CLU_2752744_0_0_9"/>
<protein>
    <submittedName>
        <fullName evidence="1">Uncharacterized protein</fullName>
    </submittedName>
</protein>